<keyword evidence="2" id="KW-0694">RNA-binding</keyword>
<dbReference type="GO" id="GO:0010608">
    <property type="term" value="P:post-transcriptional regulation of gene expression"/>
    <property type="evidence" value="ECO:0007669"/>
    <property type="project" value="InterPro"/>
</dbReference>
<dbReference type="OrthoDB" id="7025208at2"/>
<dbReference type="EMBL" id="FNYE01000039">
    <property type="protein sequence ID" value="SEK07558.1"/>
    <property type="molecule type" value="Genomic_DNA"/>
</dbReference>
<feature type="compositionally biased region" description="Low complexity" evidence="4">
    <location>
        <begin position="52"/>
        <end position="66"/>
    </location>
</feature>
<dbReference type="GO" id="GO:0005829">
    <property type="term" value="C:cytosol"/>
    <property type="evidence" value="ECO:0007669"/>
    <property type="project" value="TreeGrafter"/>
</dbReference>
<evidence type="ECO:0000313" key="6">
    <source>
        <dbReference type="EMBL" id="SEK07558.1"/>
    </source>
</evidence>
<dbReference type="GO" id="GO:0033592">
    <property type="term" value="F:RNA strand annealing activity"/>
    <property type="evidence" value="ECO:0007669"/>
    <property type="project" value="InterPro"/>
</dbReference>
<feature type="compositionally biased region" description="Basic and acidic residues" evidence="4">
    <location>
        <begin position="37"/>
        <end position="51"/>
    </location>
</feature>
<evidence type="ECO:0000256" key="3">
    <source>
        <dbReference type="ARBA" id="ARBA00023186"/>
    </source>
</evidence>
<sequence>MGFEQLAKLRDELAKQANAQRKQKQAAKEQAAQAGARDAKAKDAKPRDARPAAKPAAKPAGKSAQARPAARQNPVDPVVHTIGKLQKRFPLAFPKNPAPKVALKIGILEDLLAQAGELKLTEQEIRDAVSTWCRGSRYWASLTEGAPRVDLTGTETGKVTASDSAFARRRSGGRTKPAKPQGEANAVAKTAEDGGKPEPESAAADEGNASSEADQTRG</sequence>
<feature type="compositionally biased region" description="Basic residues" evidence="4">
    <location>
        <begin position="167"/>
        <end position="177"/>
    </location>
</feature>
<dbReference type="Gene3D" id="1.10.1710.10">
    <property type="entry name" value="ProQ/FinO domain"/>
    <property type="match status" value="1"/>
</dbReference>
<organism evidence="6 7">
    <name type="scientific">Paraburkholderia diazotrophica</name>
    <dbReference type="NCBI Taxonomy" id="667676"/>
    <lineage>
        <taxon>Bacteria</taxon>
        <taxon>Pseudomonadati</taxon>
        <taxon>Pseudomonadota</taxon>
        <taxon>Betaproteobacteria</taxon>
        <taxon>Burkholderiales</taxon>
        <taxon>Burkholderiaceae</taxon>
        <taxon>Paraburkholderia</taxon>
    </lineage>
</organism>
<dbReference type="PANTHER" id="PTHR38106:SF1">
    <property type="entry name" value="RNA CHAPERONE PROQ"/>
    <property type="match status" value="1"/>
</dbReference>
<evidence type="ECO:0000256" key="2">
    <source>
        <dbReference type="ARBA" id="ARBA00022884"/>
    </source>
</evidence>
<feature type="domain" description="ProQ/FinO" evidence="5">
    <location>
        <begin position="73"/>
        <end position="187"/>
    </location>
</feature>
<dbReference type="GO" id="GO:0034057">
    <property type="term" value="F:RNA strand-exchange activity"/>
    <property type="evidence" value="ECO:0007669"/>
    <property type="project" value="InterPro"/>
</dbReference>
<dbReference type="InterPro" id="IPR023529">
    <property type="entry name" value="ProQ"/>
</dbReference>
<evidence type="ECO:0000313" key="7">
    <source>
        <dbReference type="Proteomes" id="UP000198866"/>
    </source>
</evidence>
<evidence type="ECO:0000259" key="5">
    <source>
        <dbReference type="SMART" id="SM00945"/>
    </source>
</evidence>
<dbReference type="SUPFAM" id="SSF48657">
    <property type="entry name" value="FinO-like"/>
    <property type="match status" value="1"/>
</dbReference>
<dbReference type="SMART" id="SM00945">
    <property type="entry name" value="ProQ"/>
    <property type="match status" value="1"/>
</dbReference>
<evidence type="ECO:0000256" key="1">
    <source>
        <dbReference type="ARBA" id="ARBA00022490"/>
    </source>
</evidence>
<dbReference type="InterPro" id="IPR016103">
    <property type="entry name" value="ProQ/FinO"/>
</dbReference>
<dbReference type="PANTHER" id="PTHR38106">
    <property type="entry name" value="RNA CHAPERONE PROQ"/>
    <property type="match status" value="1"/>
</dbReference>
<name>A0A1H7E123_9BURK</name>
<reference evidence="7" key="1">
    <citation type="submission" date="2016-10" db="EMBL/GenBank/DDBJ databases">
        <authorList>
            <person name="Varghese N."/>
            <person name="Submissions S."/>
        </authorList>
    </citation>
    <scope>NUCLEOTIDE SEQUENCE [LARGE SCALE GENOMIC DNA]</scope>
    <source>
        <strain evidence="7">LMG 26031</strain>
    </source>
</reference>
<feature type="region of interest" description="Disordered" evidence="4">
    <location>
        <begin position="149"/>
        <end position="218"/>
    </location>
</feature>
<protein>
    <submittedName>
        <fullName evidence="6">ProP effector</fullName>
    </submittedName>
</protein>
<dbReference type="InterPro" id="IPR036442">
    <property type="entry name" value="ProQ/FinO_sf"/>
</dbReference>
<dbReference type="Proteomes" id="UP000198866">
    <property type="component" value="Unassembled WGS sequence"/>
</dbReference>
<proteinExistence type="predicted"/>
<keyword evidence="7" id="KW-1185">Reference proteome</keyword>
<keyword evidence="1" id="KW-0963">Cytoplasm</keyword>
<dbReference type="RefSeq" id="WP_090872661.1">
    <property type="nucleotide sequence ID" value="NZ_FNYE01000039.1"/>
</dbReference>
<dbReference type="AlphaFoldDB" id="A0A1H7E123"/>
<feature type="compositionally biased region" description="Polar residues" evidence="4">
    <location>
        <begin position="153"/>
        <end position="163"/>
    </location>
</feature>
<gene>
    <name evidence="6" type="ORF">SAMN05192539_10392</name>
</gene>
<accession>A0A1H7E123</accession>
<feature type="region of interest" description="Disordered" evidence="4">
    <location>
        <begin position="14"/>
        <end position="79"/>
    </location>
</feature>
<feature type="compositionally biased region" description="Basic and acidic residues" evidence="4">
    <location>
        <begin position="190"/>
        <end position="199"/>
    </location>
</feature>
<dbReference type="Pfam" id="PF04352">
    <property type="entry name" value="ProQ"/>
    <property type="match status" value="1"/>
</dbReference>
<dbReference type="STRING" id="667676.SAMN05192539_10392"/>
<evidence type="ECO:0000256" key="4">
    <source>
        <dbReference type="SAM" id="MobiDB-lite"/>
    </source>
</evidence>
<keyword evidence="3" id="KW-0143">Chaperone</keyword>
<feature type="compositionally biased region" description="Polar residues" evidence="4">
    <location>
        <begin position="208"/>
        <end position="218"/>
    </location>
</feature>